<organism evidence="4 5">
    <name type="scientific">Vairimorpha ceranae</name>
    <dbReference type="NCBI Taxonomy" id="40302"/>
    <lineage>
        <taxon>Eukaryota</taxon>
        <taxon>Fungi</taxon>
        <taxon>Fungi incertae sedis</taxon>
        <taxon>Microsporidia</taxon>
        <taxon>Nosematidae</taxon>
        <taxon>Vairimorpha</taxon>
    </lineage>
</organism>
<dbReference type="GO" id="GO:0071051">
    <property type="term" value="P:poly(A)-dependent snoRNA 3'-end processing"/>
    <property type="evidence" value="ECO:0007669"/>
    <property type="project" value="TreeGrafter"/>
</dbReference>
<dbReference type="InterPro" id="IPR010997">
    <property type="entry name" value="HRDC-like_sf"/>
</dbReference>
<dbReference type="Proteomes" id="UP000034350">
    <property type="component" value="Unassembled WGS sequence"/>
</dbReference>
<evidence type="ECO:0000259" key="3">
    <source>
        <dbReference type="Pfam" id="PF00570"/>
    </source>
</evidence>
<keyword evidence="4" id="KW-0436">Ligase</keyword>
<dbReference type="OrthoDB" id="2250022at2759"/>
<evidence type="ECO:0000256" key="2">
    <source>
        <dbReference type="ARBA" id="ARBA00023242"/>
    </source>
</evidence>
<dbReference type="GO" id="GO:0071044">
    <property type="term" value="P:histone mRNA catabolic process"/>
    <property type="evidence" value="ECO:0007669"/>
    <property type="project" value="TreeGrafter"/>
</dbReference>
<keyword evidence="2" id="KW-0539">Nucleus</keyword>
<dbReference type="GO" id="GO:0071036">
    <property type="term" value="P:nuclear polyadenylation-dependent snoRNA catabolic process"/>
    <property type="evidence" value="ECO:0007669"/>
    <property type="project" value="TreeGrafter"/>
</dbReference>
<dbReference type="GO" id="GO:0000467">
    <property type="term" value="P:exonucleolytic trimming to generate mature 3'-end of 5.8S rRNA from tricistronic rRNA transcript (SSU-rRNA, 5.8S rRNA, LSU-rRNA)"/>
    <property type="evidence" value="ECO:0007669"/>
    <property type="project" value="InterPro"/>
</dbReference>
<dbReference type="VEuPathDB" id="MicrosporidiaDB:AAJ76_5400012289"/>
<dbReference type="RefSeq" id="XP_024330380.1">
    <property type="nucleotide sequence ID" value="XM_024475961.1"/>
</dbReference>
<evidence type="ECO:0000313" key="4">
    <source>
        <dbReference type="EMBL" id="KKO74638.1"/>
    </source>
</evidence>
<reference evidence="4 5" key="1">
    <citation type="journal article" date="2015" name="Environ. Microbiol.">
        <title>Genome analyses suggest the presence of polyploidy and recent human-driven expansions in eight global populations of the honeybee pathogen Nosema ceranae.</title>
        <authorList>
            <person name="Pelin A."/>
            <person name="Selman M."/>
            <person name="Aris-Brosou S."/>
            <person name="Farinelli L."/>
            <person name="Corradi N."/>
        </authorList>
    </citation>
    <scope>NUCLEOTIDE SEQUENCE [LARGE SCALE GENOMIC DNA]</scope>
    <source>
        <strain evidence="4 5">PA08 1199</strain>
    </source>
</reference>
<dbReference type="GO" id="GO:0000176">
    <property type="term" value="C:nuclear exosome (RNase complex)"/>
    <property type="evidence" value="ECO:0007669"/>
    <property type="project" value="TreeGrafter"/>
</dbReference>
<dbReference type="GO" id="GO:0071038">
    <property type="term" value="P:TRAMP-dependent tRNA surveillance pathway"/>
    <property type="evidence" value="ECO:0007669"/>
    <property type="project" value="TreeGrafter"/>
</dbReference>
<dbReference type="GeneID" id="36320909"/>
<keyword evidence="5" id="KW-1185">Reference proteome</keyword>
<evidence type="ECO:0000256" key="1">
    <source>
        <dbReference type="ARBA" id="ARBA00004123"/>
    </source>
</evidence>
<dbReference type="InterPro" id="IPR036397">
    <property type="entry name" value="RNaseH_sf"/>
</dbReference>
<proteinExistence type="predicted"/>
<gene>
    <name evidence="4" type="ORF">AAJ76_5400012289</name>
</gene>
<dbReference type="GO" id="GO:0003727">
    <property type="term" value="F:single-stranded RNA binding"/>
    <property type="evidence" value="ECO:0007669"/>
    <property type="project" value="TreeGrafter"/>
</dbReference>
<dbReference type="GO" id="GO:0000175">
    <property type="term" value="F:3'-5'-RNA exonuclease activity"/>
    <property type="evidence" value="ECO:0007669"/>
    <property type="project" value="InterPro"/>
</dbReference>
<dbReference type="GO" id="GO:0071035">
    <property type="term" value="P:nuclear polyadenylation-dependent rRNA catabolic process"/>
    <property type="evidence" value="ECO:0007669"/>
    <property type="project" value="TreeGrafter"/>
</dbReference>
<name>A0A0F9WNQ6_9MICR</name>
<dbReference type="Gene3D" id="3.30.420.10">
    <property type="entry name" value="Ribonuclease H-like superfamily/Ribonuclease H"/>
    <property type="match status" value="1"/>
</dbReference>
<dbReference type="InterPro" id="IPR002121">
    <property type="entry name" value="HRDC_dom"/>
</dbReference>
<dbReference type="SUPFAM" id="SSF53098">
    <property type="entry name" value="Ribonuclease H-like"/>
    <property type="match status" value="1"/>
</dbReference>
<protein>
    <submittedName>
        <fullName evidence="4">E3 ubiquitin ligase</fullName>
    </submittedName>
</protein>
<dbReference type="PANTHER" id="PTHR12124:SF47">
    <property type="entry name" value="EXOSOME COMPONENT 10"/>
    <property type="match status" value="1"/>
</dbReference>
<dbReference type="PANTHER" id="PTHR12124">
    <property type="entry name" value="POLYMYOSITIS/SCLERODERMA AUTOANTIGEN-RELATED"/>
    <property type="match status" value="1"/>
</dbReference>
<dbReference type="GO" id="GO:0071040">
    <property type="term" value="P:nuclear polyadenylation-dependent antisense transcript catabolic process"/>
    <property type="evidence" value="ECO:0007669"/>
    <property type="project" value="TreeGrafter"/>
</dbReference>
<dbReference type="Pfam" id="PF00570">
    <property type="entry name" value="HRDC"/>
    <property type="match status" value="1"/>
</dbReference>
<dbReference type="GO" id="GO:0005730">
    <property type="term" value="C:nucleolus"/>
    <property type="evidence" value="ECO:0007669"/>
    <property type="project" value="TreeGrafter"/>
</dbReference>
<comment type="caution">
    <text evidence="4">The sequence shown here is derived from an EMBL/GenBank/DDBJ whole genome shotgun (WGS) entry which is preliminary data.</text>
</comment>
<dbReference type="GO" id="GO:0000166">
    <property type="term" value="F:nucleotide binding"/>
    <property type="evidence" value="ECO:0007669"/>
    <property type="project" value="InterPro"/>
</dbReference>
<comment type="subcellular location">
    <subcellularLocation>
        <location evidence="1">Nucleus</location>
    </subcellularLocation>
</comment>
<dbReference type="InterPro" id="IPR045092">
    <property type="entry name" value="Rrp6-like"/>
</dbReference>
<dbReference type="InterPro" id="IPR012337">
    <property type="entry name" value="RNaseH-like_sf"/>
</dbReference>
<evidence type="ECO:0000313" key="5">
    <source>
        <dbReference type="Proteomes" id="UP000034350"/>
    </source>
</evidence>
<sequence length="371" mass="44096">MKNLANLAKQFITQLNKTINVSNASKPDKCYYKEVLDNIRKLKPYFAFDEVSITNCIESLNIKIDKKNILALIYENEIKAIIGKYCQSYKILKIAQKKIECNHQINKFYCEVTNDVFIVNNLETFTEMLSTLDSYLIDVYDHSYRTYNSYVCFVVILTNKGNVYIIDCIKLRQAIIDKGLFTCNFKKVFTNIKNFTKLKVDFKNITCYSIADYYCDDNCILFKDFNITVNTYIDWRIENLHIYLKNFLSTKIINFYKNIKTELIDNPCSYIENDEDFLYLEKDTELYFKTFKEFFVSKYLLDDDKYLLKLIKVRETYARDNNESIYYVMTNDQLSIFAKLKLKNEKEIIKHKIILSSIVKQNLDQFLYSCT</sequence>
<dbReference type="InterPro" id="IPR044876">
    <property type="entry name" value="HRDC_dom_sf"/>
</dbReference>
<dbReference type="EMBL" id="JPQZ01000054">
    <property type="protein sequence ID" value="KKO74638.1"/>
    <property type="molecule type" value="Genomic_DNA"/>
</dbReference>
<feature type="domain" description="HRDC" evidence="3">
    <location>
        <begin position="308"/>
        <end position="367"/>
    </location>
</feature>
<dbReference type="AlphaFoldDB" id="A0A0F9WNQ6"/>
<dbReference type="VEuPathDB" id="MicrosporidiaDB:G9O61_00g001360"/>
<dbReference type="GO" id="GO:0016874">
    <property type="term" value="F:ligase activity"/>
    <property type="evidence" value="ECO:0007669"/>
    <property type="project" value="UniProtKB-KW"/>
</dbReference>
<dbReference type="GO" id="GO:0071037">
    <property type="term" value="P:nuclear polyadenylation-dependent snRNA catabolic process"/>
    <property type="evidence" value="ECO:0007669"/>
    <property type="project" value="TreeGrafter"/>
</dbReference>
<accession>A0A0F9WNQ6</accession>
<dbReference type="SUPFAM" id="SSF47819">
    <property type="entry name" value="HRDC-like"/>
    <property type="match status" value="1"/>
</dbReference>
<dbReference type="VEuPathDB" id="MicrosporidiaDB:NCER_101007"/>
<dbReference type="Gene3D" id="1.10.150.80">
    <property type="entry name" value="HRDC domain"/>
    <property type="match status" value="1"/>
</dbReference>
<dbReference type="GO" id="GO:0071039">
    <property type="term" value="P:nuclear polyadenylation-dependent CUT catabolic process"/>
    <property type="evidence" value="ECO:0007669"/>
    <property type="project" value="TreeGrafter"/>
</dbReference>